<dbReference type="InterPro" id="IPR012887">
    <property type="entry name" value="GDP_fucose_pyrophosphorylase"/>
</dbReference>
<dbReference type="Gene3D" id="2.160.10.10">
    <property type="entry name" value="Hexapeptide repeat proteins"/>
    <property type="match status" value="1"/>
</dbReference>
<name>A0AA35T5H9_GEOBA</name>
<dbReference type="InterPro" id="IPR011004">
    <property type="entry name" value="Trimer_LpxA-like_sf"/>
</dbReference>
<evidence type="ECO:0000313" key="5">
    <source>
        <dbReference type="Proteomes" id="UP001174909"/>
    </source>
</evidence>
<evidence type="ECO:0000313" key="4">
    <source>
        <dbReference type="EMBL" id="CAI8041597.1"/>
    </source>
</evidence>
<reference evidence="4" key="1">
    <citation type="submission" date="2023-03" db="EMBL/GenBank/DDBJ databases">
        <authorList>
            <person name="Steffen K."/>
            <person name="Cardenas P."/>
        </authorList>
    </citation>
    <scope>NUCLEOTIDE SEQUENCE</scope>
</reference>
<keyword evidence="5" id="KW-1185">Reference proteome</keyword>
<keyword evidence="2" id="KW-0547">Nucleotide-binding</keyword>
<dbReference type="GO" id="GO:0016779">
    <property type="term" value="F:nucleotidyltransferase activity"/>
    <property type="evidence" value="ECO:0007669"/>
    <property type="project" value="UniProtKB-KW"/>
</dbReference>
<evidence type="ECO:0000259" key="3">
    <source>
        <dbReference type="Pfam" id="PF07959"/>
    </source>
</evidence>
<accession>A0AA35T5H9</accession>
<dbReference type="Proteomes" id="UP001174909">
    <property type="component" value="Unassembled WGS sequence"/>
</dbReference>
<evidence type="ECO:0000256" key="2">
    <source>
        <dbReference type="ARBA" id="ARBA00022741"/>
    </source>
</evidence>
<dbReference type="PANTHER" id="PTHR15045:SF1">
    <property type="entry name" value="FUCOSE-1-PHOSPHATE GUANYLYLTRANSFERASE"/>
    <property type="match status" value="1"/>
</dbReference>
<dbReference type="AlphaFoldDB" id="A0AA35T5H9"/>
<keyword evidence="4" id="KW-0548">Nucleotidyltransferase</keyword>
<dbReference type="SUPFAM" id="SSF51161">
    <property type="entry name" value="Trimeric LpxA-like enzymes"/>
    <property type="match status" value="1"/>
</dbReference>
<dbReference type="Pfam" id="PF07959">
    <property type="entry name" value="Fucose_pyrophosphorylase"/>
    <property type="match status" value="1"/>
</dbReference>
<dbReference type="PANTHER" id="PTHR15045">
    <property type="entry name" value="FUCOSE-1-PHOSPHATE GUANYLYLTRANSFERASE"/>
    <property type="match status" value="1"/>
</dbReference>
<proteinExistence type="predicted"/>
<gene>
    <name evidence="4" type="ORF">GBAR_LOCUS23114</name>
</gene>
<comment type="caution">
    <text evidence="4">The sequence shown here is derived from an EMBL/GenBank/DDBJ whole genome shotgun (WGS) entry which is preliminary data.</text>
</comment>
<keyword evidence="1" id="KW-0808">Transferase</keyword>
<organism evidence="4 5">
    <name type="scientific">Geodia barretti</name>
    <name type="common">Barrett's horny sponge</name>
    <dbReference type="NCBI Taxonomy" id="519541"/>
    <lineage>
        <taxon>Eukaryota</taxon>
        <taxon>Metazoa</taxon>
        <taxon>Porifera</taxon>
        <taxon>Demospongiae</taxon>
        <taxon>Heteroscleromorpha</taxon>
        <taxon>Tetractinellida</taxon>
        <taxon>Astrophorina</taxon>
        <taxon>Geodiidae</taxon>
        <taxon>Geodia</taxon>
    </lineage>
</organism>
<dbReference type="EMBL" id="CASHTH010003197">
    <property type="protein sequence ID" value="CAI8041597.1"/>
    <property type="molecule type" value="Genomic_DNA"/>
</dbReference>
<protein>
    <submittedName>
        <fullName evidence="4">Fucose-1-phosphate guanylyltransferase</fullName>
    </submittedName>
</protein>
<sequence>MPQIILIPFDNLYRLCPLPSLPVVVVHQLTCFCRSQSCFISLLYSVSCSVFMLILHRRVQLLQMTLVDCTREKFSKYEQLLNDAGQKPEFWDVVVITARDDSQKSIFDYQISLKKQRHEVPSFVKYIVISDPPGVKVGSGGSTLHCLEYLANNFGQHSLSQWKVLIIHAGGFSQRFPSQSVLGKVFLTLPCSKYPIQMLEALLMMYISIPGKMNYGVFIAASDVIFLFNEKGNWDFRVPGFVAIAHPASLKLAKNHGVFILEDMISPWGKYRSDPSSPAMVATPKCFLHKQTAEVLKHKGAVIPDSDLIHTYQLSRSDTSINLPPISLQISALIHPAPPVYVDLAFYFDVPTALKLIQFYAGVKPLKCELEAYADFLQPLGSASSVDYYEQSSYPEKARVQQKLFGILNGTPFKVVIFHEAQFNHLGTISEYLHHICGNATLRSAYQFANHHGTEYGDAERLDCSLIHSVLGERSCIEAGTVIEYCILEEGVSIGRNCLLSNLHVPMNAVIPSNTFIHTVTLLVQHEVLYATCVFGVNDDLKRTLPRSCAFELEFLNLPLTSVLGIGTSECTTDDLWPANGDCNLWTAKLFPACSSRKQSCEAALLTIAAIKENGLFTFLRGFTVLVSMEDVMVLKTGTSMLDFQLGLQSKMLS</sequence>
<dbReference type="GO" id="GO:0000166">
    <property type="term" value="F:nucleotide binding"/>
    <property type="evidence" value="ECO:0007669"/>
    <property type="project" value="UniProtKB-KW"/>
</dbReference>
<feature type="domain" description="GDP-fucose pyrophosphorylase" evidence="3">
    <location>
        <begin position="158"/>
        <end position="595"/>
    </location>
</feature>
<evidence type="ECO:0000256" key="1">
    <source>
        <dbReference type="ARBA" id="ARBA00022679"/>
    </source>
</evidence>
<dbReference type="GO" id="GO:0042350">
    <property type="term" value="P:GDP-L-fucose biosynthetic process"/>
    <property type="evidence" value="ECO:0007669"/>
    <property type="project" value="UniProtKB-ARBA"/>
</dbReference>